<evidence type="ECO:0000313" key="2">
    <source>
        <dbReference type="Proteomes" id="UP001239111"/>
    </source>
</evidence>
<proteinExistence type="predicted"/>
<comment type="caution">
    <text evidence="1">The sequence shown here is derived from an EMBL/GenBank/DDBJ whole genome shotgun (WGS) entry which is preliminary data.</text>
</comment>
<keyword evidence="2" id="KW-1185">Reference proteome</keyword>
<dbReference type="EMBL" id="CM056742">
    <property type="protein sequence ID" value="KAJ8675059.1"/>
    <property type="molecule type" value="Genomic_DNA"/>
</dbReference>
<evidence type="ECO:0000313" key="1">
    <source>
        <dbReference type="EMBL" id="KAJ8675059.1"/>
    </source>
</evidence>
<reference evidence="1" key="1">
    <citation type="submission" date="2023-04" db="EMBL/GenBank/DDBJ databases">
        <title>A chromosome-level genome assembly of the parasitoid wasp Eretmocerus hayati.</title>
        <authorList>
            <person name="Zhong Y."/>
            <person name="Liu S."/>
            <person name="Liu Y."/>
        </authorList>
    </citation>
    <scope>NUCLEOTIDE SEQUENCE</scope>
    <source>
        <strain evidence="1">ZJU_SS_LIU_2023</strain>
    </source>
</reference>
<protein>
    <submittedName>
        <fullName evidence="1">Uncharacterized protein</fullName>
    </submittedName>
</protein>
<organism evidence="1 2">
    <name type="scientific">Eretmocerus hayati</name>
    <dbReference type="NCBI Taxonomy" id="131215"/>
    <lineage>
        <taxon>Eukaryota</taxon>
        <taxon>Metazoa</taxon>
        <taxon>Ecdysozoa</taxon>
        <taxon>Arthropoda</taxon>
        <taxon>Hexapoda</taxon>
        <taxon>Insecta</taxon>
        <taxon>Pterygota</taxon>
        <taxon>Neoptera</taxon>
        <taxon>Endopterygota</taxon>
        <taxon>Hymenoptera</taxon>
        <taxon>Apocrita</taxon>
        <taxon>Proctotrupomorpha</taxon>
        <taxon>Chalcidoidea</taxon>
        <taxon>Aphelinidae</taxon>
        <taxon>Aphelininae</taxon>
        <taxon>Eretmocerus</taxon>
    </lineage>
</organism>
<accession>A0ACC2NVC6</accession>
<name>A0ACC2NVC6_9HYME</name>
<dbReference type="Proteomes" id="UP001239111">
    <property type="component" value="Chromosome 2"/>
</dbReference>
<gene>
    <name evidence="1" type="ORF">QAD02_010845</name>
</gene>
<sequence length="146" mass="16551">MPSTETVIPTTTTSAPPPTTTVSPSIDYGKVENSYATGLVRDEPKKEPGCDVCEILRKIEDLQLKQESYYFEVMKKFEEMEMNRIADKVEIMMELKERPSPLKFIGLPMPRPTIPLPPLPSYLRGPSYPSFGQYLHSSSRGPWRSP</sequence>